<reference evidence="1 2" key="1">
    <citation type="submission" date="2020-07" db="EMBL/GenBank/DDBJ databases">
        <title>Sequencing the genomes of 1000 actinobacteria strains.</title>
        <authorList>
            <person name="Klenk H.-P."/>
        </authorList>
    </citation>
    <scope>NUCLEOTIDE SEQUENCE [LARGE SCALE GENOMIC DNA]</scope>
    <source>
        <strain evidence="1 2">DSM 23141</strain>
    </source>
</reference>
<dbReference type="Proteomes" id="UP000553888">
    <property type="component" value="Unassembled WGS sequence"/>
</dbReference>
<name>A0A852YLE1_9MICO</name>
<proteinExistence type="predicted"/>
<protein>
    <submittedName>
        <fullName evidence="1">Uncharacterized protein</fullName>
    </submittedName>
</protein>
<keyword evidence="2" id="KW-1185">Reference proteome</keyword>
<dbReference type="AlphaFoldDB" id="A0A852YLE1"/>
<accession>A0A852YLE1</accession>
<dbReference type="EMBL" id="JACBZY010000001">
    <property type="protein sequence ID" value="NYG98025.1"/>
    <property type="molecule type" value="Genomic_DNA"/>
</dbReference>
<gene>
    <name evidence="1" type="ORF">BJ979_000651</name>
</gene>
<evidence type="ECO:0000313" key="2">
    <source>
        <dbReference type="Proteomes" id="UP000553888"/>
    </source>
</evidence>
<sequence length="161" mass="15925">MAASNISLDLQTLIYNLGKFTSAQEGLSTGSDVTSSVRGNDGTTHSVAPEITYYSWLTSAASAIATTTEGLRQNLTANADALRDAARQLVERNEISAEESQQFLALIDGATATPAPSAAANASGSGTGTAAGSAYSGASAIGTGDAATAGADAGKSAFDGV</sequence>
<evidence type="ECO:0000313" key="1">
    <source>
        <dbReference type="EMBL" id="NYG98025.1"/>
    </source>
</evidence>
<comment type="caution">
    <text evidence="1">The sequence shown here is derived from an EMBL/GenBank/DDBJ whole genome shotgun (WGS) entry which is preliminary data.</text>
</comment>
<organism evidence="1 2">
    <name type="scientific">Schumannella luteola</name>
    <dbReference type="NCBI Taxonomy" id="472059"/>
    <lineage>
        <taxon>Bacteria</taxon>
        <taxon>Bacillati</taxon>
        <taxon>Actinomycetota</taxon>
        <taxon>Actinomycetes</taxon>
        <taxon>Micrococcales</taxon>
        <taxon>Microbacteriaceae</taxon>
        <taxon>Schumannella</taxon>
    </lineage>
</organism>
<dbReference type="RefSeq" id="WP_179565143.1">
    <property type="nucleotide sequence ID" value="NZ_JACBZY010000001.1"/>
</dbReference>